<proteinExistence type="predicted"/>
<reference evidence="1" key="1">
    <citation type="submission" date="2018-11" db="EMBL/GenBank/DDBJ databases">
        <authorList>
            <consortium name="Pathogen Informatics"/>
        </authorList>
    </citation>
    <scope>NUCLEOTIDE SEQUENCE</scope>
</reference>
<protein>
    <submittedName>
        <fullName evidence="1">Uncharacterized protein</fullName>
    </submittedName>
</protein>
<dbReference type="EMBL" id="CAAALY010018744">
    <property type="protein sequence ID" value="VEL13735.1"/>
    <property type="molecule type" value="Genomic_DNA"/>
</dbReference>
<name>A0A448WK76_9PLAT</name>
<gene>
    <name evidence="1" type="ORF">PXEA_LOCUS7175</name>
</gene>
<evidence type="ECO:0000313" key="2">
    <source>
        <dbReference type="Proteomes" id="UP000784294"/>
    </source>
</evidence>
<organism evidence="1 2">
    <name type="scientific">Protopolystoma xenopodis</name>
    <dbReference type="NCBI Taxonomy" id="117903"/>
    <lineage>
        <taxon>Eukaryota</taxon>
        <taxon>Metazoa</taxon>
        <taxon>Spiralia</taxon>
        <taxon>Lophotrochozoa</taxon>
        <taxon>Platyhelminthes</taxon>
        <taxon>Monogenea</taxon>
        <taxon>Polyopisthocotylea</taxon>
        <taxon>Polystomatidea</taxon>
        <taxon>Polystomatidae</taxon>
        <taxon>Protopolystoma</taxon>
    </lineage>
</organism>
<keyword evidence="2" id="KW-1185">Reference proteome</keyword>
<comment type="caution">
    <text evidence="1">The sequence shown here is derived from an EMBL/GenBank/DDBJ whole genome shotgun (WGS) entry which is preliminary data.</text>
</comment>
<sequence>MVCLTVYSFVRPHNCSSIHPFNPPSKLFLICCVHKRANFRLCTSLLFFLWLWSSLQDGLSRSRILTALGCQAKLVRRQERQQLQNSILGHRFATKIDFRLWCSHFHVMQKTNILSVAVANSFKLLLNTHSSLELHALDTT</sequence>
<accession>A0A448WK76</accession>
<evidence type="ECO:0000313" key="1">
    <source>
        <dbReference type="EMBL" id="VEL13735.1"/>
    </source>
</evidence>
<dbReference type="AlphaFoldDB" id="A0A448WK76"/>
<dbReference type="Proteomes" id="UP000784294">
    <property type="component" value="Unassembled WGS sequence"/>
</dbReference>